<dbReference type="SUPFAM" id="SSF54909">
    <property type="entry name" value="Dimeric alpha+beta barrel"/>
    <property type="match status" value="1"/>
</dbReference>
<dbReference type="RefSeq" id="WP_008169824.1">
    <property type="nucleotide sequence ID" value="NZ_AGTR01000009.1"/>
</dbReference>
<evidence type="ECO:0000259" key="1">
    <source>
        <dbReference type="Pfam" id="PF07045"/>
    </source>
</evidence>
<proteinExistence type="predicted"/>
<organism evidence="2 3">
    <name type="scientific">Marinobacter manganoxydans MnI7-9</name>
    <dbReference type="NCBI Taxonomy" id="1094979"/>
    <lineage>
        <taxon>Bacteria</taxon>
        <taxon>Pseudomonadati</taxon>
        <taxon>Pseudomonadota</taxon>
        <taxon>Gammaproteobacteria</taxon>
        <taxon>Pseudomonadales</taxon>
        <taxon>Marinobacteraceae</taxon>
        <taxon>Marinobacter</taxon>
    </lineage>
</organism>
<name>G6YNE9_9GAMM</name>
<dbReference type="Proteomes" id="UP000003208">
    <property type="component" value="Unassembled WGS sequence"/>
</dbReference>
<keyword evidence="3" id="KW-1185">Reference proteome</keyword>
<dbReference type="PANTHER" id="PTHR41521:SF4">
    <property type="entry name" value="BLR0684 PROTEIN"/>
    <property type="match status" value="1"/>
</dbReference>
<protein>
    <recommendedName>
        <fullName evidence="1">DUF1330 domain-containing protein</fullName>
    </recommendedName>
</protein>
<dbReference type="EMBL" id="AGTR01000009">
    <property type="protein sequence ID" value="EHJ06326.1"/>
    <property type="molecule type" value="Genomic_DNA"/>
</dbReference>
<dbReference type="Pfam" id="PF07045">
    <property type="entry name" value="DUF1330"/>
    <property type="match status" value="1"/>
</dbReference>
<dbReference type="AlphaFoldDB" id="G6YNE9"/>
<dbReference type="PANTHER" id="PTHR41521">
    <property type="match status" value="1"/>
</dbReference>
<dbReference type="InterPro" id="IPR011008">
    <property type="entry name" value="Dimeric_a/b-barrel"/>
</dbReference>
<gene>
    <name evidence="2" type="ORF">KYE_01818</name>
</gene>
<reference evidence="2 3" key="1">
    <citation type="journal article" date="2012" name="J. Bacteriol.">
        <title>Genome sequence of deep-sea manganese-oxidizing bacterium Marinobacter manganoxydans MnI7-9.</title>
        <authorList>
            <person name="Wang H."/>
            <person name="Li H."/>
            <person name="Shao Z."/>
            <person name="Liao S."/>
            <person name="Johnstone L."/>
            <person name="Rensing C."/>
            <person name="Wang G."/>
        </authorList>
    </citation>
    <scope>NUCLEOTIDE SEQUENCE [LARGE SCALE GENOMIC DNA]</scope>
    <source>
        <strain evidence="2 3">MnI7-9</strain>
    </source>
</reference>
<evidence type="ECO:0000313" key="3">
    <source>
        <dbReference type="Proteomes" id="UP000003208"/>
    </source>
</evidence>
<accession>G6YNE9</accession>
<dbReference type="InterPro" id="IPR010753">
    <property type="entry name" value="DUF1330"/>
</dbReference>
<feature type="domain" description="DUF1330" evidence="1">
    <location>
        <begin position="4"/>
        <end position="97"/>
    </location>
</feature>
<dbReference type="Gene3D" id="3.30.70.100">
    <property type="match status" value="1"/>
</dbReference>
<sequence length="99" mass="11133">MVAKGFWIANVTITKHDDYANYQKLAPRAFEKFGARFLARGGANQALEGRVTPQRTVVIEFPSYQSAFDCYHSEEYGRAREARQDASIVDIVIVEGLGF</sequence>
<evidence type="ECO:0000313" key="2">
    <source>
        <dbReference type="EMBL" id="EHJ06326.1"/>
    </source>
</evidence>